<evidence type="ECO:0000313" key="1">
    <source>
        <dbReference type="EMBL" id="GBO19302.1"/>
    </source>
</evidence>
<reference evidence="1 2" key="1">
    <citation type="journal article" date="2019" name="Sci. Rep.">
        <title>Orb-weaving spider Araneus ventricosus genome elucidates the spidroin gene catalogue.</title>
        <authorList>
            <person name="Kono N."/>
            <person name="Nakamura H."/>
            <person name="Ohtoshi R."/>
            <person name="Moran D.A.P."/>
            <person name="Shinohara A."/>
            <person name="Yoshida Y."/>
            <person name="Fujiwara M."/>
            <person name="Mori M."/>
            <person name="Tomita M."/>
            <person name="Arakawa K."/>
        </authorList>
    </citation>
    <scope>NUCLEOTIDE SEQUENCE [LARGE SCALE GENOMIC DNA]</scope>
</reference>
<evidence type="ECO:0000313" key="2">
    <source>
        <dbReference type="Proteomes" id="UP000499080"/>
    </source>
</evidence>
<dbReference type="OrthoDB" id="6492217at2759"/>
<proteinExistence type="predicted"/>
<organism evidence="1 2">
    <name type="scientific">Araneus ventricosus</name>
    <name type="common">Orbweaver spider</name>
    <name type="synonym">Epeira ventricosa</name>
    <dbReference type="NCBI Taxonomy" id="182803"/>
    <lineage>
        <taxon>Eukaryota</taxon>
        <taxon>Metazoa</taxon>
        <taxon>Ecdysozoa</taxon>
        <taxon>Arthropoda</taxon>
        <taxon>Chelicerata</taxon>
        <taxon>Arachnida</taxon>
        <taxon>Araneae</taxon>
        <taxon>Araneomorphae</taxon>
        <taxon>Entelegynae</taxon>
        <taxon>Araneoidea</taxon>
        <taxon>Araneidae</taxon>
        <taxon>Araneus</taxon>
    </lineage>
</organism>
<comment type="caution">
    <text evidence="1">The sequence shown here is derived from an EMBL/GenBank/DDBJ whole genome shotgun (WGS) entry which is preliminary data.</text>
</comment>
<gene>
    <name evidence="1" type="ORF">AVEN_102105_1</name>
</gene>
<sequence>MDTKPGSLPKSNSADSDIKKETLPHVLNHCFGSKTRGYQLRHNCLVDRIKKAAERDFTIVYENQRIPGTDLRPDLVIENATKIFVIDVTVAYEHRREAFDKARQRKHDTYNCLIELMKKPGKTVEIVPFVMGSCGS</sequence>
<protein>
    <submittedName>
        <fullName evidence="1">Uncharacterized protein</fullName>
    </submittedName>
</protein>
<dbReference type="Proteomes" id="UP000499080">
    <property type="component" value="Unassembled WGS sequence"/>
</dbReference>
<dbReference type="EMBL" id="BGPR01042784">
    <property type="protein sequence ID" value="GBO19302.1"/>
    <property type="molecule type" value="Genomic_DNA"/>
</dbReference>
<name>A0A4Y2V4B3_ARAVE</name>
<keyword evidence="2" id="KW-1185">Reference proteome</keyword>
<dbReference type="AlphaFoldDB" id="A0A4Y2V4B3"/>
<accession>A0A4Y2V4B3</accession>